<comment type="caution">
    <text evidence="1">The sequence shown here is derived from an EMBL/GenBank/DDBJ whole genome shotgun (WGS) entry which is preliminary data.</text>
</comment>
<dbReference type="OrthoDB" id="7949660at2"/>
<name>A0A0F5FQR5_9HYPH</name>
<keyword evidence="2" id="KW-1185">Reference proteome</keyword>
<sequence>MTERSALSELAGLVARSPLASSNEAVRRRALNGLVARMAPHSQRRSVGELLSAVLALSARTRRVALPPVAVDIDVFSPDGCRAVELDLGR</sequence>
<evidence type="ECO:0000313" key="1">
    <source>
        <dbReference type="EMBL" id="KKB11196.1"/>
    </source>
</evidence>
<reference evidence="1 2" key="1">
    <citation type="submission" date="2015-03" db="EMBL/GenBank/DDBJ databases">
        <authorList>
            <person name="Hassan Y.I."/>
            <person name="Lepp D."/>
            <person name="Li X.-Z."/>
            <person name="Zhou T."/>
        </authorList>
    </citation>
    <scope>NUCLEOTIDE SEQUENCE [LARGE SCALE GENOMIC DNA]</scope>
    <source>
        <strain evidence="1 2">BD-c194</strain>
    </source>
</reference>
<dbReference type="PATRIC" id="fig|443610.3.peg.1038"/>
<evidence type="ECO:0000313" key="2">
    <source>
        <dbReference type="Proteomes" id="UP000033632"/>
    </source>
</evidence>
<dbReference type="RefSeq" id="WP_046109260.1">
    <property type="nucleotide sequence ID" value="NZ_JZEX01000121.1"/>
</dbReference>
<gene>
    <name evidence="1" type="ORF">VE25_13975</name>
</gene>
<dbReference type="Proteomes" id="UP000033632">
    <property type="component" value="Unassembled WGS sequence"/>
</dbReference>
<proteinExistence type="predicted"/>
<organism evidence="1 2">
    <name type="scientific">Devosia geojensis</name>
    <dbReference type="NCBI Taxonomy" id="443610"/>
    <lineage>
        <taxon>Bacteria</taxon>
        <taxon>Pseudomonadati</taxon>
        <taxon>Pseudomonadota</taxon>
        <taxon>Alphaproteobacteria</taxon>
        <taxon>Hyphomicrobiales</taxon>
        <taxon>Devosiaceae</taxon>
        <taxon>Devosia</taxon>
    </lineage>
</organism>
<dbReference type="EMBL" id="JZEX01000121">
    <property type="protein sequence ID" value="KKB11196.1"/>
    <property type="molecule type" value="Genomic_DNA"/>
</dbReference>
<accession>A0A0F5FQR5</accession>
<protein>
    <submittedName>
        <fullName evidence="1">Uncharacterized protein</fullName>
    </submittedName>
</protein>
<dbReference type="AlphaFoldDB" id="A0A0F5FQR5"/>